<sequence>MLLGELGSRTAGRWLVATGLLLLLPTLKAAAVASQCWQGATFSAAVVSPDVESSGIVRVPGVMSLAQCVAACCDLRGYDLAWLFEGHCYILSCQQRANCRPQERPGADSVLVFLRRTSPQTLILQSLVRGDPYEGRWRPPSQIFEDLESLKDLAQNDGSQQNQPELRMQDYSEGRPEETSHISQTDRPSVTGRRFNQSEAEDGPDQGLTGSDVDQRRAMPQLNASQAAEGGSRSPAEPQNLTQAESVSGADSPPLQLTTDSARYEVVTSLPGSARPTSTSAETGLVTVFRPAVRAPPASTGRVLTFEPTTIRTPGSATHNPAHHHHHHRSFSGLVSEHGNRCSHWFNLHRVDNNSFVEVKGSNGGPVAIVGPDRRLFLPVDSLLLDGSGSTDDRGIVSYRWDAVSGPTGLKLDGADRAVATVTGLEAGQYTFRLTVCDQQGATDSALLSVRVLQNRHPPPVAHASGSHTLTLPNNSLVLPGSVTDGDQSEVHFLWVRDRQSPAAGDVLYGSDSQASLYLANLVQGTYLFRLKVTDALGRSSSATATVEVRPEHGGGQEVELEMLVPVSQISVAQRDTVIRQLAALLHVLNGDVQVRALQGRSDSRGPTGPMSGSRLAVLLRNELLGQKNDFLLFRVLRVDAVSCLLRCSGRGQCDPVSKECRCDLFWTENPIRRYFGDGESNCEWRILYVILTSFLLVVFVLSISWTFICCCKRRRQTKVRRKTRYTILDNMDDQERVELRPKFSKSPFRWRAYRLSLLVLARTDYASSIGSTEHNSSLMMSESELDSDQDNTFSQDGPTRSRNRGQASRCGNTFG</sequence>
<evidence type="ECO:0008006" key="16">
    <source>
        <dbReference type="Google" id="ProtNLM"/>
    </source>
</evidence>
<feature type="compositionally biased region" description="Polar residues" evidence="9">
    <location>
        <begin position="181"/>
        <end position="198"/>
    </location>
</feature>
<dbReference type="InterPro" id="IPR035986">
    <property type="entry name" value="PKD_dom_sf"/>
</dbReference>
<evidence type="ECO:0000256" key="4">
    <source>
        <dbReference type="ARBA" id="ARBA00022729"/>
    </source>
</evidence>
<feature type="domain" description="PKD/Chitinase" evidence="12">
    <location>
        <begin position="367"/>
        <end position="455"/>
    </location>
</feature>
<keyword evidence="6 10" id="KW-1133">Transmembrane helix</keyword>
<dbReference type="SMART" id="SM00765">
    <property type="entry name" value="MANEC"/>
    <property type="match status" value="1"/>
</dbReference>
<dbReference type="InterPro" id="IPR022409">
    <property type="entry name" value="PKD/Chitinase_dom"/>
</dbReference>
<evidence type="ECO:0000256" key="7">
    <source>
        <dbReference type="ARBA" id="ARBA00023136"/>
    </source>
</evidence>
<keyword evidence="7 10" id="KW-0472">Membrane</keyword>
<keyword evidence="8" id="KW-0325">Glycoprotein</keyword>
<feature type="chain" id="PRO_5021474326" description="MANSC domain-containing protein" evidence="11">
    <location>
        <begin position="30"/>
        <end position="816"/>
    </location>
</feature>
<evidence type="ECO:0000256" key="5">
    <source>
        <dbReference type="ARBA" id="ARBA00022737"/>
    </source>
</evidence>
<evidence type="ECO:0000256" key="3">
    <source>
        <dbReference type="ARBA" id="ARBA00022692"/>
    </source>
</evidence>
<keyword evidence="2" id="KW-1003">Cell membrane</keyword>
<feature type="signal peptide" evidence="11">
    <location>
        <begin position="1"/>
        <end position="29"/>
    </location>
</feature>
<dbReference type="InterPro" id="IPR011106">
    <property type="entry name" value="MANSC_N"/>
</dbReference>
<feature type="transmembrane region" description="Helical" evidence="10">
    <location>
        <begin position="687"/>
        <end position="712"/>
    </location>
</feature>
<evidence type="ECO:0000256" key="1">
    <source>
        <dbReference type="ARBA" id="ARBA00004236"/>
    </source>
</evidence>
<dbReference type="CDD" id="cd00146">
    <property type="entry name" value="PKD"/>
    <property type="match status" value="2"/>
</dbReference>
<dbReference type="FunFam" id="2.60.40.10:FF:000061">
    <property type="entry name" value="Dyslexia-associated protein KIAA0319 homolog"/>
    <property type="match status" value="1"/>
</dbReference>
<accession>A0A4Z2CCV9</accession>
<dbReference type="Pfam" id="PF23620">
    <property type="entry name" value="KIAA0319"/>
    <property type="match status" value="1"/>
</dbReference>
<evidence type="ECO:0000256" key="6">
    <source>
        <dbReference type="ARBA" id="ARBA00022989"/>
    </source>
</evidence>
<organism evidence="14 15">
    <name type="scientific">Takifugu bimaculatus</name>
    <dbReference type="NCBI Taxonomy" id="433685"/>
    <lineage>
        <taxon>Eukaryota</taxon>
        <taxon>Metazoa</taxon>
        <taxon>Chordata</taxon>
        <taxon>Craniata</taxon>
        <taxon>Vertebrata</taxon>
        <taxon>Euteleostomi</taxon>
        <taxon>Actinopterygii</taxon>
        <taxon>Neopterygii</taxon>
        <taxon>Teleostei</taxon>
        <taxon>Neoteleostei</taxon>
        <taxon>Acanthomorphata</taxon>
        <taxon>Eupercaria</taxon>
        <taxon>Tetraodontiformes</taxon>
        <taxon>Tetradontoidea</taxon>
        <taxon>Tetraodontidae</taxon>
        <taxon>Takifugu</taxon>
    </lineage>
</organism>
<feature type="domain" description="PKD/Chitinase" evidence="12">
    <location>
        <begin position="461"/>
        <end position="552"/>
    </location>
</feature>
<dbReference type="Gene3D" id="2.60.40.10">
    <property type="entry name" value="Immunoglobulins"/>
    <property type="match status" value="2"/>
</dbReference>
<feature type="compositionally biased region" description="Basic and acidic residues" evidence="9">
    <location>
        <begin position="167"/>
        <end position="180"/>
    </location>
</feature>
<dbReference type="Proteomes" id="UP000516260">
    <property type="component" value="Chromosome 10"/>
</dbReference>
<dbReference type="SMART" id="SM00089">
    <property type="entry name" value="PKD"/>
    <property type="match status" value="2"/>
</dbReference>
<dbReference type="AlphaFoldDB" id="A0A4Z2CCV9"/>
<feature type="region of interest" description="Disordered" evidence="9">
    <location>
        <begin position="788"/>
        <end position="816"/>
    </location>
</feature>
<dbReference type="GO" id="GO:0001764">
    <property type="term" value="P:neuron migration"/>
    <property type="evidence" value="ECO:0007669"/>
    <property type="project" value="TreeGrafter"/>
</dbReference>
<keyword evidence="4 11" id="KW-0732">Signal</keyword>
<dbReference type="PANTHER" id="PTHR46182:SF1">
    <property type="entry name" value="DYSLEXIA-ASSOCIATED PROTEIN KIAA0319"/>
    <property type="match status" value="1"/>
</dbReference>
<feature type="region of interest" description="Disordered" evidence="9">
    <location>
        <begin position="156"/>
        <end position="256"/>
    </location>
</feature>
<feature type="domain" description="Seven cysteines N-terminal" evidence="13">
    <location>
        <begin position="31"/>
        <end position="110"/>
    </location>
</feature>
<feature type="compositionally biased region" description="Polar residues" evidence="9">
    <location>
        <begin position="237"/>
        <end position="246"/>
    </location>
</feature>
<dbReference type="InterPro" id="IPR056502">
    <property type="entry name" value="KIAA0319-like_C"/>
</dbReference>
<dbReference type="GO" id="GO:0005886">
    <property type="term" value="C:plasma membrane"/>
    <property type="evidence" value="ECO:0007669"/>
    <property type="project" value="UniProtKB-SubCell"/>
</dbReference>
<proteinExistence type="predicted"/>
<feature type="compositionally biased region" description="Polar residues" evidence="9">
    <location>
        <begin position="791"/>
        <end position="816"/>
    </location>
</feature>
<dbReference type="Pfam" id="PF23597">
    <property type="entry name" value="KIAA0319_N"/>
    <property type="match status" value="1"/>
</dbReference>
<evidence type="ECO:0000256" key="8">
    <source>
        <dbReference type="ARBA" id="ARBA00023180"/>
    </source>
</evidence>
<evidence type="ECO:0000256" key="9">
    <source>
        <dbReference type="SAM" id="MobiDB-lite"/>
    </source>
</evidence>
<protein>
    <recommendedName>
        <fullName evidence="16">MANSC domain-containing protein</fullName>
    </recommendedName>
</protein>
<comment type="subcellular location">
    <subcellularLocation>
        <location evidence="1">Cell membrane</location>
    </subcellularLocation>
</comment>
<name>A0A4Z2CCV9_9TELE</name>
<evidence type="ECO:0000256" key="2">
    <source>
        <dbReference type="ARBA" id="ARBA00022475"/>
    </source>
</evidence>
<keyword evidence="3 10" id="KW-0812">Transmembrane</keyword>
<dbReference type="GO" id="GO:0031410">
    <property type="term" value="C:cytoplasmic vesicle"/>
    <property type="evidence" value="ECO:0007669"/>
    <property type="project" value="TreeGrafter"/>
</dbReference>
<evidence type="ECO:0000256" key="10">
    <source>
        <dbReference type="SAM" id="Phobius"/>
    </source>
</evidence>
<dbReference type="EMBL" id="SWLE01000002">
    <property type="protein sequence ID" value="TNN02006.1"/>
    <property type="molecule type" value="Genomic_DNA"/>
</dbReference>
<evidence type="ECO:0000259" key="13">
    <source>
        <dbReference type="SMART" id="SM00765"/>
    </source>
</evidence>
<comment type="caution">
    <text evidence="14">The sequence shown here is derived from an EMBL/GenBank/DDBJ whole genome shotgun (WGS) entry which is preliminary data.</text>
</comment>
<keyword evidence="5" id="KW-0677">Repeat</keyword>
<evidence type="ECO:0000256" key="11">
    <source>
        <dbReference type="SAM" id="SignalP"/>
    </source>
</evidence>
<dbReference type="InterPro" id="IPR013980">
    <property type="entry name" value="MANSC_dom"/>
</dbReference>
<evidence type="ECO:0000259" key="12">
    <source>
        <dbReference type="SMART" id="SM00089"/>
    </source>
</evidence>
<dbReference type="SUPFAM" id="SSF49299">
    <property type="entry name" value="PKD domain"/>
    <property type="match status" value="2"/>
</dbReference>
<dbReference type="InterPro" id="IPR029865">
    <property type="entry name" value="KIAA0319-like"/>
</dbReference>
<reference evidence="14 15" key="1">
    <citation type="submission" date="2019-04" db="EMBL/GenBank/DDBJ databases">
        <title>The sequence and de novo assembly of Takifugu bimaculatus genome using PacBio and Hi-C technologies.</title>
        <authorList>
            <person name="Xu P."/>
            <person name="Liu B."/>
            <person name="Zhou Z."/>
        </authorList>
    </citation>
    <scope>NUCLEOTIDE SEQUENCE [LARGE SCALE GENOMIC DNA]</scope>
    <source>
        <strain evidence="14">TB-2018</strain>
        <tissue evidence="14">Muscle</tissue>
    </source>
</reference>
<gene>
    <name evidence="14" type="ORF">fugu_009493</name>
</gene>
<dbReference type="Pfam" id="PF22352">
    <property type="entry name" value="K319L-like_PKD"/>
    <property type="match status" value="2"/>
</dbReference>
<dbReference type="InterPro" id="IPR013783">
    <property type="entry name" value="Ig-like_fold"/>
</dbReference>
<keyword evidence="15" id="KW-1185">Reference proteome</keyword>
<dbReference type="PANTHER" id="PTHR46182">
    <property type="entry name" value="FI19480P1"/>
    <property type="match status" value="1"/>
</dbReference>
<evidence type="ECO:0000313" key="15">
    <source>
        <dbReference type="Proteomes" id="UP000516260"/>
    </source>
</evidence>
<evidence type="ECO:0000313" key="14">
    <source>
        <dbReference type="EMBL" id="TNN02006.1"/>
    </source>
</evidence>